<dbReference type="Proteomes" id="UP000681870">
    <property type="component" value="Unassembled WGS sequence"/>
</dbReference>
<gene>
    <name evidence="1" type="ORF">KGF86_01760</name>
</gene>
<protein>
    <submittedName>
        <fullName evidence="1">Uncharacterized protein</fullName>
    </submittedName>
</protein>
<accession>A0ABS5M9E8</accession>
<organism evidence="1 2">
    <name type="scientific">Ornithinibacillus massiliensis</name>
    <dbReference type="NCBI Taxonomy" id="1944633"/>
    <lineage>
        <taxon>Bacteria</taxon>
        <taxon>Bacillati</taxon>
        <taxon>Bacillota</taxon>
        <taxon>Bacilli</taxon>
        <taxon>Bacillales</taxon>
        <taxon>Bacillaceae</taxon>
        <taxon>Ornithinibacillus</taxon>
    </lineage>
</organism>
<proteinExistence type="predicted"/>
<name>A0ABS5M9E8_9BACI</name>
<comment type="caution">
    <text evidence="1">The sequence shown here is derived from an EMBL/GenBank/DDBJ whole genome shotgun (WGS) entry which is preliminary data.</text>
</comment>
<evidence type="ECO:0000313" key="1">
    <source>
        <dbReference type="EMBL" id="MBS3678930.1"/>
    </source>
</evidence>
<reference evidence="1 2" key="1">
    <citation type="submission" date="2021-05" db="EMBL/GenBank/DDBJ databases">
        <title>Ornithinibacillus massiliensis sp. nov.</title>
        <authorList>
            <person name="Iwaza R."/>
            <person name="Lagier J.-C."/>
            <person name="Raoult D."/>
        </authorList>
    </citation>
    <scope>NUCLEOTIDE SEQUENCE [LARGE SCALE GENOMIC DNA]</scope>
    <source>
        <strain evidence="1 2">Marseille-P3601</strain>
    </source>
</reference>
<dbReference type="EMBL" id="JAGXBY010000001">
    <property type="protein sequence ID" value="MBS3678930.1"/>
    <property type="molecule type" value="Genomic_DNA"/>
</dbReference>
<keyword evidence="2" id="KW-1185">Reference proteome</keyword>
<dbReference type="RefSeq" id="WP_211740974.1">
    <property type="nucleotide sequence ID" value="NZ_JAGXBY010000001.1"/>
</dbReference>
<sequence length="520" mass="60077">MKKYIVYLANKGLAGMEDIFDSGWGYCLPNAPYRLYEVLKRTQGNQNTESWNGYKRIRMQSRLDDASITASIQFLFLLSFITYRSGVKTQTTNRYSVTDFVNILVLQEIPTLEHLLRVVKRVRQASTSEKQAPKFTKPIKTMEEIIGKFSTGKIEKIPTHIREKVLSDGSVRIVRGIGGDVDFFDRYESTLKQIANFLEALYSVLRNGNNVPTIECTNNCKKDKCKCVEEINNKDSLLNFLLGKPSCDSCEGTCESQEGYSDSHEDSCEVKENNKLNNNNQNKIYNLDDEEFENTSSETERSLTDTKKKTKLISCLKEELVFFFGKGKSALDNFIREYVTNLSVSEIEESIRIVKYLKQEGYPIGKPKSYFKETLLNPSLEQAKSIVGNWKYGQAKAAQEEEKLKIEKERQAKKDAGMAASRDYYNDLTRKSRLEEIKEKLNAFVISSEEKSKLLTYLEGNNDDFYYEMIVEVLRDWDKNTRALNHNYDSLDYMFSNPSFFYQFIEKPIVLDVNEDELPY</sequence>
<evidence type="ECO:0000313" key="2">
    <source>
        <dbReference type="Proteomes" id="UP000681870"/>
    </source>
</evidence>